<dbReference type="AlphaFoldDB" id="A0A8H3H6L7"/>
<reference evidence="3" key="1">
    <citation type="submission" date="2021-01" db="EMBL/GenBank/DDBJ databases">
        <authorList>
            <person name="Kaushik A."/>
        </authorList>
    </citation>
    <scope>NUCLEOTIDE SEQUENCE</scope>
    <source>
        <strain evidence="3">AG3-1AP</strain>
    </source>
</reference>
<evidence type="ECO:0000256" key="1">
    <source>
        <dbReference type="SAM" id="Coils"/>
    </source>
</evidence>
<name>A0A8H3H6L7_9AGAM</name>
<feature type="region of interest" description="Disordered" evidence="2">
    <location>
        <begin position="83"/>
        <end position="116"/>
    </location>
</feature>
<keyword evidence="1" id="KW-0175">Coiled coil</keyword>
<sequence>MRKDLSYDQYLSEAERQELDAAVEKLALDLDALRKTLRDLKGIKYWTVKTYYVQWCDFDQQREHVLSRIIEVDLEIRKRSIREKQKKNGLGGTPPHLEQRGSHSAQIHGSSRTCAPGDQNEIQRVILNAVADEGTNAIRSSIESRIHPHTLLEGCNEPVLQGRILAGGTVYISSSNGLNVIGTASGMKWRVPPKSSSAPPSVTVPECVELQDMVDSVD</sequence>
<evidence type="ECO:0000256" key="2">
    <source>
        <dbReference type="SAM" id="MobiDB-lite"/>
    </source>
</evidence>
<feature type="coiled-coil region" evidence="1">
    <location>
        <begin position="16"/>
        <end position="43"/>
    </location>
</feature>
<dbReference type="EMBL" id="CAJMWV010003529">
    <property type="protein sequence ID" value="CAE6483825.1"/>
    <property type="molecule type" value="Genomic_DNA"/>
</dbReference>
<evidence type="ECO:0000313" key="4">
    <source>
        <dbReference type="Proteomes" id="UP000663831"/>
    </source>
</evidence>
<evidence type="ECO:0000313" key="3">
    <source>
        <dbReference type="EMBL" id="CAE6483825.1"/>
    </source>
</evidence>
<feature type="compositionally biased region" description="Polar residues" evidence="2">
    <location>
        <begin position="102"/>
        <end position="113"/>
    </location>
</feature>
<protein>
    <submittedName>
        <fullName evidence="3">Uncharacterized protein</fullName>
    </submittedName>
</protein>
<proteinExistence type="predicted"/>
<gene>
    <name evidence="3" type="ORF">RDB_LOCUS101865</name>
</gene>
<accession>A0A8H3H6L7</accession>
<organism evidence="3 4">
    <name type="scientific">Rhizoctonia solani</name>
    <dbReference type="NCBI Taxonomy" id="456999"/>
    <lineage>
        <taxon>Eukaryota</taxon>
        <taxon>Fungi</taxon>
        <taxon>Dikarya</taxon>
        <taxon>Basidiomycota</taxon>
        <taxon>Agaricomycotina</taxon>
        <taxon>Agaricomycetes</taxon>
        <taxon>Cantharellales</taxon>
        <taxon>Ceratobasidiaceae</taxon>
        <taxon>Rhizoctonia</taxon>
    </lineage>
</organism>
<dbReference type="Proteomes" id="UP000663831">
    <property type="component" value="Unassembled WGS sequence"/>
</dbReference>
<comment type="caution">
    <text evidence="3">The sequence shown here is derived from an EMBL/GenBank/DDBJ whole genome shotgun (WGS) entry which is preliminary data.</text>
</comment>